<feature type="region of interest" description="Disordered" evidence="1">
    <location>
        <begin position="236"/>
        <end position="259"/>
    </location>
</feature>
<protein>
    <submittedName>
        <fullName evidence="2">Uncharacterized protein</fullName>
    </submittedName>
</protein>
<evidence type="ECO:0000256" key="1">
    <source>
        <dbReference type="SAM" id="MobiDB-lite"/>
    </source>
</evidence>
<feature type="region of interest" description="Disordered" evidence="1">
    <location>
        <begin position="1093"/>
        <end position="1129"/>
    </location>
</feature>
<feature type="region of interest" description="Disordered" evidence="1">
    <location>
        <begin position="1228"/>
        <end position="1258"/>
    </location>
</feature>
<evidence type="ECO:0000313" key="3">
    <source>
        <dbReference type="Proteomes" id="UP000886829"/>
    </source>
</evidence>
<feature type="compositionally biased region" description="Polar residues" evidence="1">
    <location>
        <begin position="627"/>
        <end position="663"/>
    </location>
</feature>
<comment type="caution">
    <text evidence="2">The sequence shown here is derived from an EMBL/GenBank/DDBJ whole genome shotgun (WGS) entry which is preliminary data.</text>
</comment>
<accession>A0A9D1WDB4</accession>
<dbReference type="Proteomes" id="UP000886829">
    <property type="component" value="Unassembled WGS sequence"/>
</dbReference>
<feature type="compositionally biased region" description="Basic and acidic residues" evidence="1">
    <location>
        <begin position="1293"/>
        <end position="1309"/>
    </location>
</feature>
<proteinExistence type="predicted"/>
<feature type="region of interest" description="Disordered" evidence="1">
    <location>
        <begin position="1277"/>
        <end position="1309"/>
    </location>
</feature>
<dbReference type="EMBL" id="DXEV01000108">
    <property type="protein sequence ID" value="HIX56943.1"/>
    <property type="molecule type" value="Genomic_DNA"/>
</dbReference>
<gene>
    <name evidence="2" type="ORF">H9850_05680</name>
</gene>
<feature type="region of interest" description="Disordered" evidence="1">
    <location>
        <begin position="547"/>
        <end position="663"/>
    </location>
</feature>
<sequence length="1309" mass="141263">MSESSELQHSIFTKDMPNGDVYFYDRQLDIDPLSGLQKSTQLKLLAVQKYGSDDVISMCPLQGAPKGCKVQVIVAPNKQILALVPYAFATEGSLSVYEQAAVQAQQDANLYHQAQAQADYNAAHTNPINQVNTDLALPNYGRTKDELRFAPYAWSYYHQGQEVPFVPREINVADGAHEDSQAIFGDDGTSVPDFLNVTASISNSVLTSKEKQTLLPKSKSLDRAWLPRHRIRAFGQEQETPLEQLKAQAQSSAQRSQELAASQLYPNTISARPEAQVNPIYAGLRATTAALAAHNDPLRSSISSEAASSAASLSNSANDLSSIYELPIGMAQSVADAPYNSYTQLSSVHYPMARQQHMQALSANQARPSVSAANTPLTANLGELPSATDNSRLQYVKTPQSREISSFKDFSTPQDNNSSAFISAKRHITAPQKAVVTPRSSLEQQRYPALGSLEWQMKAMQPAAPAAKAMQPAAADFSAAHLQSEPNADLMEDSTENLVDNNLSDEAYSENTLITSVVNGTYQQQTIHHNPVLTSSERDERNTITTHHVSTDEGSKAAHSNYHTQQEPSEHSEHNAAAALRAAGAAEHHNESTVSKIAGNATAHDSSKDTTTSKDSSKADASTQSAETKLTPSAATAITASHGNSAAQRALQPQSANINVSTTPMRTRHVIISDGSRTQTQAQALSLAPDPSLRRSSLGNKPAPVSAQTRAQAQAYIASLQAHANKAVLAVKAAQKIAQATFGDTYEIPPYQMPTADASRLEHLSMPNVNIPLYEDPNYIPSDSAIAFADQHAPYHQAFSHSTSISRYSYGAEFASQEEKEVRSAKEYQQRVHRLAQEQAAYAAEAKAQGSVEESWEDFIPASSTNYNEPRTRITHHEYNPLHHVEGSGFAPNNAAYPTGAQENNAPNTTARPYTPTATPWWRDQAITEQTAQEAFAEDKFHQSRQGAFIGTPEEFLPEEQAEELNPTNTFLNQSQFSPRTVVSAATSESTIVSAPSFTQQDRNAQAFAQAQILAQQQSHNAAAHYTASAEQYISPYGNDEALELDSYEEALREENREAADLIAEHNAFAKDSMVLSTPSTVVSGKGSQAAAAAAASEAPIPEPQVAPETTESPEDFRPSGNTAVERRPLHTYRIDRTFSDFITANGKKGTEEAVAAAAAAAARKGEFDLDPTSPAADEIAPAVALQSSNATAISSTSKDLAAAYAAYDAAPAALESDVPQHPTAIAITPQQKPKSPESDSSDNTAPDFSDFKTADGSTVASDYKIRVISQKQLKAQRASEEAQAKLAAEQAEQERRQAEKEQTAKLFT</sequence>
<feature type="compositionally biased region" description="Low complexity" evidence="1">
    <location>
        <begin position="242"/>
        <end position="259"/>
    </location>
</feature>
<feature type="region of interest" description="Disordered" evidence="1">
    <location>
        <begin position="685"/>
        <end position="704"/>
    </location>
</feature>
<evidence type="ECO:0000313" key="2">
    <source>
        <dbReference type="EMBL" id="HIX56943.1"/>
    </source>
</evidence>
<organism evidence="2 3">
    <name type="scientific">Candidatus Anaerobiospirillum pullistercoris</name>
    <dbReference type="NCBI Taxonomy" id="2838452"/>
    <lineage>
        <taxon>Bacteria</taxon>
        <taxon>Pseudomonadati</taxon>
        <taxon>Pseudomonadota</taxon>
        <taxon>Gammaproteobacteria</taxon>
        <taxon>Aeromonadales</taxon>
        <taxon>Succinivibrionaceae</taxon>
        <taxon>Anaerobiospirillum</taxon>
    </lineage>
</organism>
<reference evidence="2" key="1">
    <citation type="journal article" date="2021" name="PeerJ">
        <title>Extensive microbial diversity within the chicken gut microbiome revealed by metagenomics and culture.</title>
        <authorList>
            <person name="Gilroy R."/>
            <person name="Ravi A."/>
            <person name="Getino M."/>
            <person name="Pursley I."/>
            <person name="Horton D.L."/>
            <person name="Alikhan N.F."/>
            <person name="Baker D."/>
            <person name="Gharbi K."/>
            <person name="Hall N."/>
            <person name="Watson M."/>
            <person name="Adriaenssens E.M."/>
            <person name="Foster-Nyarko E."/>
            <person name="Jarju S."/>
            <person name="Secka A."/>
            <person name="Antonio M."/>
            <person name="Oren A."/>
            <person name="Chaudhuri R.R."/>
            <person name="La Ragione R."/>
            <person name="Hildebrand F."/>
            <person name="Pallen M.J."/>
        </authorList>
    </citation>
    <scope>NUCLEOTIDE SEQUENCE</scope>
    <source>
        <strain evidence="2">USASDec5-558</strain>
    </source>
</reference>
<feature type="compositionally biased region" description="Basic and acidic residues" evidence="1">
    <location>
        <begin position="605"/>
        <end position="618"/>
    </location>
</feature>
<feature type="compositionally biased region" description="Low complexity" evidence="1">
    <location>
        <begin position="576"/>
        <end position="585"/>
    </location>
</feature>
<feature type="non-terminal residue" evidence="2">
    <location>
        <position position="1309"/>
    </location>
</feature>
<reference evidence="2" key="2">
    <citation type="submission" date="2021-04" db="EMBL/GenBank/DDBJ databases">
        <authorList>
            <person name="Gilroy R."/>
        </authorList>
    </citation>
    <scope>NUCLEOTIDE SEQUENCE</scope>
    <source>
        <strain evidence="2">USASDec5-558</strain>
    </source>
</reference>
<name>A0A9D1WDB4_9GAMM</name>